<dbReference type="InterPro" id="IPR047575">
    <property type="entry name" value="Sm"/>
</dbReference>
<dbReference type="Gene3D" id="2.30.30.100">
    <property type="match status" value="1"/>
</dbReference>
<evidence type="ECO:0000256" key="8">
    <source>
        <dbReference type="ARBA" id="ARBA00023274"/>
    </source>
</evidence>
<dbReference type="SUPFAM" id="SSF50182">
    <property type="entry name" value="Sm-like ribonucleoproteins"/>
    <property type="match status" value="1"/>
</dbReference>
<comment type="subunit">
    <text evidence="9">LSm subunits form a heteromer with a doughnut shape.</text>
</comment>
<dbReference type="Pfam" id="PF01423">
    <property type="entry name" value="LSM"/>
    <property type="match status" value="1"/>
</dbReference>
<dbReference type="AlphaFoldDB" id="A0A1E4SYN8"/>
<evidence type="ECO:0000259" key="10">
    <source>
        <dbReference type="PROSITE" id="PS52002"/>
    </source>
</evidence>
<reference evidence="12" key="1">
    <citation type="submission" date="2016-04" db="EMBL/GenBank/DDBJ databases">
        <title>Comparative genomics of biotechnologically important yeasts.</title>
        <authorList>
            <consortium name="DOE Joint Genome Institute"/>
            <person name="Riley R."/>
            <person name="Haridas S."/>
            <person name="Wolfe K.H."/>
            <person name="Lopes M.R."/>
            <person name="Hittinger C.T."/>
            <person name="Goker M."/>
            <person name="Salamov A."/>
            <person name="Wisecaver J."/>
            <person name="Long T.M."/>
            <person name="Aerts A.L."/>
            <person name="Barry K."/>
            <person name="Choi C."/>
            <person name="Clum A."/>
            <person name="Coughlan A.Y."/>
            <person name="Deshpande S."/>
            <person name="Douglass A.P."/>
            <person name="Hanson S.J."/>
            <person name="Klenk H.-P."/>
            <person name="Labutti K."/>
            <person name="Lapidus A."/>
            <person name="Lindquist E."/>
            <person name="Lipzen A."/>
            <person name="Meier-Kolthoff J.P."/>
            <person name="Ohm R.A."/>
            <person name="Otillar R.P."/>
            <person name="Pangilinan J."/>
            <person name="Peng Y."/>
            <person name="Rokas A."/>
            <person name="Rosa C.A."/>
            <person name="Scheuner C."/>
            <person name="Sibirny A.A."/>
            <person name="Slot J.C."/>
            <person name="Stielow J.B."/>
            <person name="Sun H."/>
            <person name="Kurtzman C.P."/>
            <person name="Blackwell M."/>
            <person name="Grigoriev I.V."/>
            <person name="Jeffries T.W."/>
        </authorList>
    </citation>
    <scope>NUCLEOTIDE SEQUENCE [LARGE SCALE GENOMIC DNA]</scope>
    <source>
        <strain evidence="12">NRRL YB-2248</strain>
    </source>
</reference>
<dbReference type="PROSITE" id="PS52002">
    <property type="entry name" value="SM"/>
    <property type="match status" value="1"/>
</dbReference>
<evidence type="ECO:0000256" key="2">
    <source>
        <dbReference type="ARBA" id="ARBA00006850"/>
    </source>
</evidence>
<dbReference type="GO" id="GO:0003729">
    <property type="term" value="F:mRNA binding"/>
    <property type="evidence" value="ECO:0007669"/>
    <property type="project" value="TreeGrafter"/>
</dbReference>
<evidence type="ECO:0000256" key="9">
    <source>
        <dbReference type="RuleBase" id="RU365048"/>
    </source>
</evidence>
<evidence type="ECO:0000256" key="5">
    <source>
        <dbReference type="ARBA" id="ARBA00022884"/>
    </source>
</evidence>
<feature type="domain" description="Sm" evidence="10">
    <location>
        <begin position="1"/>
        <end position="75"/>
    </location>
</feature>
<evidence type="ECO:0000256" key="3">
    <source>
        <dbReference type="ARBA" id="ARBA00022664"/>
    </source>
</evidence>
<dbReference type="PANTHER" id="PTHR15588">
    <property type="entry name" value="LSM1"/>
    <property type="match status" value="1"/>
</dbReference>
<comment type="subcellular location">
    <subcellularLocation>
        <location evidence="1 9">Nucleus</location>
    </subcellularLocation>
</comment>
<dbReference type="SMART" id="SM00651">
    <property type="entry name" value="Sm"/>
    <property type="match status" value="1"/>
</dbReference>
<dbReference type="GO" id="GO:0046540">
    <property type="term" value="C:U4/U6 x U5 tri-snRNP complex"/>
    <property type="evidence" value="ECO:0007669"/>
    <property type="project" value="UniProtKB-UniRule"/>
</dbReference>
<dbReference type="InterPro" id="IPR001163">
    <property type="entry name" value="Sm_dom_euk/arc"/>
</dbReference>
<keyword evidence="7 9" id="KW-0539">Nucleus</keyword>
<dbReference type="InterPro" id="IPR034103">
    <property type="entry name" value="Lsm8"/>
</dbReference>
<evidence type="ECO:0000313" key="12">
    <source>
        <dbReference type="Proteomes" id="UP000094801"/>
    </source>
</evidence>
<dbReference type="GO" id="GO:0071011">
    <property type="term" value="C:precatalytic spliceosome"/>
    <property type="evidence" value="ECO:0007669"/>
    <property type="project" value="TreeGrafter"/>
</dbReference>
<comment type="function">
    <text evidence="9">Plays role in pre-mRNA splicing as component of the U4/U6-U5 tri-snRNP complex that is involved in spliceosome assembly, and as component of the precatalytic spliceosome (spliceosome B complex). The heptameric LSM2-8 complex binds specifically to the 3'-terminal U-tract of U6 snRNA.</text>
</comment>
<dbReference type="CDD" id="cd01727">
    <property type="entry name" value="LSm8"/>
    <property type="match status" value="1"/>
</dbReference>
<keyword evidence="4 9" id="KW-0747">Spliceosome</keyword>
<dbReference type="STRING" id="983967.A0A1E4SYN8"/>
<gene>
    <name evidence="9" type="primary">LSM8</name>
    <name evidence="11" type="ORF">CANARDRAFT_223461</name>
</gene>
<evidence type="ECO:0000256" key="7">
    <source>
        <dbReference type="ARBA" id="ARBA00023242"/>
    </source>
</evidence>
<name>A0A1E4SYN8_9ASCO</name>
<keyword evidence="3 9" id="KW-0507">mRNA processing</keyword>
<dbReference type="OrthoDB" id="422364at2759"/>
<dbReference type="Proteomes" id="UP000094801">
    <property type="component" value="Unassembled WGS sequence"/>
</dbReference>
<keyword evidence="6 9" id="KW-0508">mRNA splicing</keyword>
<accession>A0A1E4SYN8</accession>
<dbReference type="InterPro" id="IPR010920">
    <property type="entry name" value="LSM_dom_sf"/>
</dbReference>
<dbReference type="InterPro" id="IPR044642">
    <property type="entry name" value="PTHR15588"/>
</dbReference>
<keyword evidence="5 9" id="KW-0694">RNA-binding</keyword>
<protein>
    <recommendedName>
        <fullName evidence="9">LSM2-LSM8 complex subunit LSM8</fullName>
    </recommendedName>
</protein>
<dbReference type="FunFam" id="2.30.30.100:FF:000027">
    <property type="entry name" value="U6 snRNA-associated Sm-like protein LSm8"/>
    <property type="match status" value="1"/>
</dbReference>
<keyword evidence="8 9" id="KW-0687">Ribonucleoprotein</keyword>
<evidence type="ECO:0000256" key="4">
    <source>
        <dbReference type="ARBA" id="ARBA00022728"/>
    </source>
</evidence>
<dbReference type="GO" id="GO:0000398">
    <property type="term" value="P:mRNA splicing, via spliceosome"/>
    <property type="evidence" value="ECO:0007669"/>
    <property type="project" value="UniProtKB-UniRule"/>
</dbReference>
<dbReference type="PANTHER" id="PTHR15588:SF9">
    <property type="entry name" value="U6 SNRNA-ASSOCIATED SM-LIKE PROTEIN LSM8"/>
    <property type="match status" value="1"/>
</dbReference>
<proteinExistence type="inferred from homology"/>
<evidence type="ECO:0000256" key="1">
    <source>
        <dbReference type="ARBA" id="ARBA00004123"/>
    </source>
</evidence>
<organism evidence="11 12">
    <name type="scientific">[Candida] arabinofermentans NRRL YB-2248</name>
    <dbReference type="NCBI Taxonomy" id="983967"/>
    <lineage>
        <taxon>Eukaryota</taxon>
        <taxon>Fungi</taxon>
        <taxon>Dikarya</taxon>
        <taxon>Ascomycota</taxon>
        <taxon>Saccharomycotina</taxon>
        <taxon>Pichiomycetes</taxon>
        <taxon>Pichiales</taxon>
        <taxon>Pichiaceae</taxon>
        <taxon>Ogataea</taxon>
        <taxon>Ogataea/Candida clade</taxon>
    </lineage>
</organism>
<comment type="similarity">
    <text evidence="2 9">Belongs to the snRNP Sm proteins family.</text>
</comment>
<dbReference type="GO" id="GO:0005688">
    <property type="term" value="C:U6 snRNP"/>
    <property type="evidence" value="ECO:0007669"/>
    <property type="project" value="UniProtKB-UniRule"/>
</dbReference>
<keyword evidence="12" id="KW-1185">Reference proteome</keyword>
<sequence length="98" mass="10973">MSSLQPFLEHKVKVITTDGQLFIGILEGYDKTINLVLSSTIERIFSIDEPKNDIELGTYLIRGDQVVCVGLVEEEIENEIDYSDVFAAKLKGTKNPLI</sequence>
<dbReference type="EMBL" id="KV453856">
    <property type="protein sequence ID" value="ODV84581.1"/>
    <property type="molecule type" value="Genomic_DNA"/>
</dbReference>
<evidence type="ECO:0000256" key="6">
    <source>
        <dbReference type="ARBA" id="ARBA00023187"/>
    </source>
</evidence>
<evidence type="ECO:0000313" key="11">
    <source>
        <dbReference type="EMBL" id="ODV84581.1"/>
    </source>
</evidence>